<name>A0A2S0MPC9_9RHOB</name>
<dbReference type="RefSeq" id="WP_106472070.1">
    <property type="nucleotide sequence ID" value="NZ_CP027665.1"/>
</dbReference>
<accession>A0A2S0MPC9</accession>
<keyword evidence="1" id="KW-0732">Signal</keyword>
<dbReference type="AlphaFoldDB" id="A0A2S0MPC9"/>
<feature type="chain" id="PRO_5015763701" evidence="1">
    <location>
        <begin position="24"/>
        <end position="173"/>
    </location>
</feature>
<keyword evidence="3" id="KW-1185">Reference proteome</keyword>
<dbReference type="Proteomes" id="UP000237655">
    <property type="component" value="Chromosome"/>
</dbReference>
<reference evidence="3" key="1">
    <citation type="submission" date="2018-03" db="EMBL/GenBank/DDBJ databases">
        <title>Genomic analysis of the strain SH-1 isolated from shrimp intestine.</title>
        <authorList>
            <person name="Kim Y.-S."/>
            <person name="Kim S.-E."/>
            <person name="Kim K.-H."/>
        </authorList>
    </citation>
    <scope>NUCLEOTIDE SEQUENCE [LARGE SCALE GENOMIC DNA]</scope>
    <source>
        <strain evidence="3">SH-1</strain>
    </source>
</reference>
<sequence>MSIKSCCAAIAVMSALAAPAAFADEVLPGSDGFTKWGQEGNWTVFVDKGRNSCLIERVDENENVMQMGLTEDHTFGYVGVFTKADIGLKDGKEKIMLSLDGNLYEGELVKTKHLSDGYTGGYVISKNLEFLGDLEKKHEMVVMPKHENAFTVSLDGTHKAIEAAIKCNQEQAG</sequence>
<evidence type="ECO:0000256" key="1">
    <source>
        <dbReference type="SAM" id="SignalP"/>
    </source>
</evidence>
<dbReference type="KEGG" id="thas:C6Y53_08595"/>
<evidence type="ECO:0000313" key="2">
    <source>
        <dbReference type="EMBL" id="AVO37752.1"/>
    </source>
</evidence>
<organism evidence="2 3">
    <name type="scientific">Pukyongiella litopenaei</name>
    <dbReference type="NCBI Taxonomy" id="2605946"/>
    <lineage>
        <taxon>Bacteria</taxon>
        <taxon>Pseudomonadati</taxon>
        <taxon>Pseudomonadota</taxon>
        <taxon>Alphaproteobacteria</taxon>
        <taxon>Rhodobacterales</taxon>
        <taxon>Paracoccaceae</taxon>
        <taxon>Pukyongiella</taxon>
    </lineage>
</organism>
<feature type="signal peptide" evidence="1">
    <location>
        <begin position="1"/>
        <end position="23"/>
    </location>
</feature>
<gene>
    <name evidence="2" type="ORF">C6Y53_08595</name>
</gene>
<protein>
    <submittedName>
        <fullName evidence="2">Uncharacterized protein</fullName>
    </submittedName>
</protein>
<dbReference type="EMBL" id="CP027665">
    <property type="protein sequence ID" value="AVO37752.1"/>
    <property type="molecule type" value="Genomic_DNA"/>
</dbReference>
<evidence type="ECO:0000313" key="3">
    <source>
        <dbReference type="Proteomes" id="UP000237655"/>
    </source>
</evidence>
<proteinExistence type="predicted"/>